<dbReference type="RefSeq" id="WP_107651980.1">
    <property type="nucleotide sequence ID" value="NZ_PZJX01000047.1"/>
</dbReference>
<dbReference type="AlphaFoldDB" id="A0A2T4IPQ4"/>
<dbReference type="Pfam" id="PF03795">
    <property type="entry name" value="YCII"/>
    <property type="match status" value="1"/>
</dbReference>
<dbReference type="PANTHER" id="PTHR35174:SF3">
    <property type="entry name" value="BLL7171 PROTEIN"/>
    <property type="match status" value="1"/>
</dbReference>
<evidence type="ECO:0000259" key="2">
    <source>
        <dbReference type="Pfam" id="PF03795"/>
    </source>
</evidence>
<dbReference type="Proteomes" id="UP000240259">
    <property type="component" value="Unassembled WGS sequence"/>
</dbReference>
<evidence type="ECO:0000313" key="3">
    <source>
        <dbReference type="EMBL" id="PTE07644.1"/>
    </source>
</evidence>
<organism evidence="3 4">
    <name type="scientific">Mesorhizobium helmanticense</name>
    <dbReference type="NCBI Taxonomy" id="1776423"/>
    <lineage>
        <taxon>Bacteria</taxon>
        <taxon>Pseudomonadati</taxon>
        <taxon>Pseudomonadota</taxon>
        <taxon>Alphaproteobacteria</taxon>
        <taxon>Hyphomicrobiales</taxon>
        <taxon>Phyllobacteriaceae</taxon>
        <taxon>Mesorhizobium</taxon>
    </lineage>
</organism>
<dbReference type="PANTHER" id="PTHR35174">
    <property type="entry name" value="BLL7171 PROTEIN-RELATED"/>
    <property type="match status" value="1"/>
</dbReference>
<dbReference type="EMBL" id="PZJX01000047">
    <property type="protein sequence ID" value="PTE07644.1"/>
    <property type="molecule type" value="Genomic_DNA"/>
</dbReference>
<evidence type="ECO:0000256" key="1">
    <source>
        <dbReference type="ARBA" id="ARBA00007689"/>
    </source>
</evidence>
<comment type="caution">
    <text evidence="3">The sequence shown here is derived from an EMBL/GenBank/DDBJ whole genome shotgun (WGS) entry which is preliminary data.</text>
</comment>
<dbReference type="Gene3D" id="3.30.70.1060">
    <property type="entry name" value="Dimeric alpha+beta barrel"/>
    <property type="match status" value="1"/>
</dbReference>
<protein>
    <recommendedName>
        <fullName evidence="2">YCII-related domain-containing protein</fullName>
    </recommendedName>
</protein>
<accession>A0A2T4IPQ4</accession>
<evidence type="ECO:0000313" key="4">
    <source>
        <dbReference type="Proteomes" id="UP000240259"/>
    </source>
</evidence>
<dbReference type="InterPro" id="IPR005545">
    <property type="entry name" value="YCII"/>
</dbReference>
<comment type="similarity">
    <text evidence="1">Belongs to the YciI family.</text>
</comment>
<gene>
    <name evidence="3" type="ORF">C9427_25455</name>
</gene>
<feature type="domain" description="YCII-related" evidence="2">
    <location>
        <begin position="1"/>
        <end position="115"/>
    </location>
</feature>
<dbReference type="InterPro" id="IPR011008">
    <property type="entry name" value="Dimeric_a/b-barrel"/>
</dbReference>
<dbReference type="SUPFAM" id="SSF54909">
    <property type="entry name" value="Dimeric alpha+beta barrel"/>
    <property type="match status" value="1"/>
</dbReference>
<name>A0A2T4IPQ4_9HYPH</name>
<proteinExistence type="inferred from homology"/>
<keyword evidence="4" id="KW-1185">Reference proteome</keyword>
<reference evidence="3 4" key="1">
    <citation type="submission" date="2018-03" db="EMBL/GenBank/DDBJ databases">
        <title>Genome sequence of the symbiotic type strain Mesorhizobium helmanticense CSLC115NT isolated from Lotus corniculatus nodules.</title>
        <authorList>
            <person name="Sannazzaro A.I."/>
            <person name="Torres Tejerizo G.A."/>
            <person name="Dip D."/>
            <person name="Caballero M."/>
            <person name="Pistorio M."/>
            <person name="Estrella M.J."/>
        </authorList>
    </citation>
    <scope>NUCLEOTIDE SEQUENCE [LARGE SCALE GENOMIC DNA]</scope>
    <source>
        <strain evidence="3 4">CSLC115N</strain>
    </source>
</reference>
<sequence length="122" mass="13205">MRYMLLIYANEAAMAAAPTERTYEISAAYGAYTEALKKSGAWLAGDRLKPTQAATAVRMANGKTNVLDGPYADTKEQLAGFYMIEAEDADAAIAWAARCPGASAGTIEVRPIWEMTEYPSEK</sequence>
<dbReference type="OrthoDB" id="9807535at2"/>